<proteinExistence type="predicted"/>
<dbReference type="EMBL" id="BKCJ011105258">
    <property type="protein sequence ID" value="GFC86451.1"/>
    <property type="molecule type" value="Genomic_DNA"/>
</dbReference>
<name>A0A699RU66_TANCI</name>
<sequence length="143" mass="16021">CLVRPVKAAVNNSSIVSPSTPQGTPSTPKGTVLNLAEESCSTWLDYVGPLITDELDSEKCWSYRDPDGNVQGLAAPYLMRRLVGPYLLRRLTAPYLLRRLAAPYLLRRHYTLVIFSIPEVALVTPAISVDHFNMEWFCLNIRS</sequence>
<evidence type="ECO:0000313" key="1">
    <source>
        <dbReference type="EMBL" id="GFC86451.1"/>
    </source>
</evidence>
<organism evidence="1">
    <name type="scientific">Tanacetum cinerariifolium</name>
    <name type="common">Dalmatian daisy</name>
    <name type="synonym">Chrysanthemum cinerariifolium</name>
    <dbReference type="NCBI Taxonomy" id="118510"/>
    <lineage>
        <taxon>Eukaryota</taxon>
        <taxon>Viridiplantae</taxon>
        <taxon>Streptophyta</taxon>
        <taxon>Embryophyta</taxon>
        <taxon>Tracheophyta</taxon>
        <taxon>Spermatophyta</taxon>
        <taxon>Magnoliopsida</taxon>
        <taxon>eudicotyledons</taxon>
        <taxon>Gunneridae</taxon>
        <taxon>Pentapetalae</taxon>
        <taxon>asterids</taxon>
        <taxon>campanulids</taxon>
        <taxon>Asterales</taxon>
        <taxon>Asteraceae</taxon>
        <taxon>Asteroideae</taxon>
        <taxon>Anthemideae</taxon>
        <taxon>Anthemidinae</taxon>
        <taxon>Tanacetum</taxon>
    </lineage>
</organism>
<accession>A0A699RU66</accession>
<dbReference type="AlphaFoldDB" id="A0A699RU66"/>
<feature type="non-terminal residue" evidence="1">
    <location>
        <position position="1"/>
    </location>
</feature>
<comment type="caution">
    <text evidence="1">The sequence shown here is derived from an EMBL/GenBank/DDBJ whole genome shotgun (WGS) entry which is preliminary data.</text>
</comment>
<reference evidence="1" key="1">
    <citation type="journal article" date="2019" name="Sci. Rep.">
        <title>Draft genome of Tanacetum cinerariifolium, the natural source of mosquito coil.</title>
        <authorList>
            <person name="Yamashiro T."/>
            <person name="Shiraishi A."/>
            <person name="Satake H."/>
            <person name="Nakayama K."/>
        </authorList>
    </citation>
    <scope>NUCLEOTIDE SEQUENCE</scope>
</reference>
<gene>
    <name evidence="1" type="ORF">Tci_858421</name>
</gene>
<protein>
    <submittedName>
        <fullName evidence="1">Uncharacterized protein</fullName>
    </submittedName>
</protein>